<keyword evidence="2" id="KW-0238">DNA-binding</keyword>
<gene>
    <name evidence="2" type="ORF">SAMN05216214_11083</name>
</gene>
<dbReference type="InterPro" id="IPR011991">
    <property type="entry name" value="ArsR-like_HTH"/>
</dbReference>
<evidence type="ECO:0000313" key="3">
    <source>
        <dbReference type="Proteomes" id="UP000185766"/>
    </source>
</evidence>
<sequence length="149" mass="16071">MTAADSELGELDSTLFGALRKLQHACEVHAKRGGLPGGLTPTKQMILQMLHVEGRLTASQLSQRVSLSAATLSGMLERMSEQGWLTRERDELDKRRHWLCISPAGQALLSDAPPLLPPGLLAGLAALPSWERHAVTAALLRLAAFCDTP</sequence>
<dbReference type="CDD" id="cd00090">
    <property type="entry name" value="HTH_ARSR"/>
    <property type="match status" value="1"/>
</dbReference>
<dbReference type="GO" id="GO:0006950">
    <property type="term" value="P:response to stress"/>
    <property type="evidence" value="ECO:0007669"/>
    <property type="project" value="TreeGrafter"/>
</dbReference>
<evidence type="ECO:0000259" key="1">
    <source>
        <dbReference type="PROSITE" id="PS50995"/>
    </source>
</evidence>
<dbReference type="Gene3D" id="1.10.10.10">
    <property type="entry name" value="Winged helix-like DNA-binding domain superfamily/Winged helix DNA-binding domain"/>
    <property type="match status" value="1"/>
</dbReference>
<protein>
    <submittedName>
        <fullName evidence="2">DNA-binding transcriptional regulator, MarR family</fullName>
    </submittedName>
</protein>
<dbReference type="PANTHER" id="PTHR33164:SF89">
    <property type="entry name" value="MARR FAMILY REGULATORY PROTEIN"/>
    <property type="match status" value="1"/>
</dbReference>
<dbReference type="AlphaFoldDB" id="A0A1H7P0K2"/>
<dbReference type="InterPro" id="IPR039422">
    <property type="entry name" value="MarR/SlyA-like"/>
</dbReference>
<dbReference type="Proteomes" id="UP000185766">
    <property type="component" value="Unassembled WGS sequence"/>
</dbReference>
<feature type="domain" description="HTH marR-type" evidence="1">
    <location>
        <begin position="8"/>
        <end position="144"/>
    </location>
</feature>
<dbReference type="GO" id="GO:0003700">
    <property type="term" value="F:DNA-binding transcription factor activity"/>
    <property type="evidence" value="ECO:0007669"/>
    <property type="project" value="InterPro"/>
</dbReference>
<proteinExistence type="predicted"/>
<dbReference type="InterPro" id="IPR036388">
    <property type="entry name" value="WH-like_DNA-bd_sf"/>
</dbReference>
<dbReference type="SMART" id="SM00347">
    <property type="entry name" value="HTH_MARR"/>
    <property type="match status" value="1"/>
</dbReference>
<dbReference type="InterPro" id="IPR000835">
    <property type="entry name" value="HTH_MarR-typ"/>
</dbReference>
<organism evidence="2 3">
    <name type="scientific">Atopomonas hussainii</name>
    <dbReference type="NCBI Taxonomy" id="1429083"/>
    <lineage>
        <taxon>Bacteria</taxon>
        <taxon>Pseudomonadati</taxon>
        <taxon>Pseudomonadota</taxon>
        <taxon>Gammaproteobacteria</taxon>
        <taxon>Pseudomonadales</taxon>
        <taxon>Pseudomonadaceae</taxon>
        <taxon>Atopomonas</taxon>
    </lineage>
</organism>
<name>A0A1H7P0K2_9GAMM</name>
<evidence type="ECO:0000313" key="2">
    <source>
        <dbReference type="EMBL" id="SEL29331.1"/>
    </source>
</evidence>
<keyword evidence="3" id="KW-1185">Reference proteome</keyword>
<dbReference type="Pfam" id="PF01047">
    <property type="entry name" value="MarR"/>
    <property type="match status" value="1"/>
</dbReference>
<dbReference type="InterPro" id="IPR036390">
    <property type="entry name" value="WH_DNA-bd_sf"/>
</dbReference>
<accession>A0A1H7P0K2</accession>
<dbReference type="PANTHER" id="PTHR33164">
    <property type="entry name" value="TRANSCRIPTIONAL REGULATOR, MARR FAMILY"/>
    <property type="match status" value="1"/>
</dbReference>
<dbReference type="SUPFAM" id="SSF46785">
    <property type="entry name" value="Winged helix' DNA-binding domain"/>
    <property type="match status" value="1"/>
</dbReference>
<dbReference type="STRING" id="1429083.GCA_001885685_01787"/>
<reference evidence="2 3" key="1">
    <citation type="submission" date="2016-10" db="EMBL/GenBank/DDBJ databases">
        <authorList>
            <person name="de Groot N.N."/>
        </authorList>
    </citation>
    <scope>NUCLEOTIDE SEQUENCE [LARGE SCALE GENOMIC DNA]</scope>
    <source>
        <strain evidence="2 3">JCM 19513</strain>
    </source>
</reference>
<dbReference type="EMBL" id="FOAS01000010">
    <property type="protein sequence ID" value="SEL29331.1"/>
    <property type="molecule type" value="Genomic_DNA"/>
</dbReference>
<dbReference type="PROSITE" id="PS50995">
    <property type="entry name" value="HTH_MARR_2"/>
    <property type="match status" value="1"/>
</dbReference>
<dbReference type="GO" id="GO:0003677">
    <property type="term" value="F:DNA binding"/>
    <property type="evidence" value="ECO:0007669"/>
    <property type="project" value="UniProtKB-KW"/>
</dbReference>